<dbReference type="GO" id="GO:0061576">
    <property type="term" value="C:acyl-CoA ceramide synthase complex"/>
    <property type="evidence" value="ECO:0007669"/>
    <property type="project" value="EnsemblFungi"/>
</dbReference>
<organism evidence="2 3">
    <name type="scientific">Eremothecium cymbalariae (strain CBS 270.75 / DBVPG 7215 / KCTC 17166 / NRRL Y-17582)</name>
    <name type="common">Yeast</name>
    <dbReference type="NCBI Taxonomy" id="931890"/>
    <lineage>
        <taxon>Eukaryota</taxon>
        <taxon>Fungi</taxon>
        <taxon>Dikarya</taxon>
        <taxon>Ascomycota</taxon>
        <taxon>Saccharomycotina</taxon>
        <taxon>Saccharomycetes</taxon>
        <taxon>Saccharomycetales</taxon>
        <taxon>Saccharomycetaceae</taxon>
        <taxon>Eremothecium</taxon>
    </lineage>
</organism>
<evidence type="ECO:0008006" key="4">
    <source>
        <dbReference type="Google" id="ProtNLM"/>
    </source>
</evidence>
<dbReference type="HOGENOM" id="CLU_1759093_0_0_1"/>
<accession>I6NE86</accession>
<evidence type="ECO:0000313" key="2">
    <source>
        <dbReference type="EMBL" id="AET40378.1"/>
    </source>
</evidence>
<keyword evidence="3" id="KW-1185">Reference proteome</keyword>
<sequence length="143" mass="16178">MARQTTKYANLLYYVSLALLLLGCVEYFKYSTRTNYEWFHCTPVMEPANESGSVKKLYAVGGPACDKRGEFKSIFNFITSNYDPNVESYSFCFVENTSLKSIHYPISNHDKGPAGYLAYIGYDSDKELVQHYCDGAGATVFHL</sequence>
<dbReference type="GO" id="GO:0050291">
    <property type="term" value="F:sphingosine N-acyltransferase activity"/>
    <property type="evidence" value="ECO:0007669"/>
    <property type="project" value="EnsemblFungi"/>
</dbReference>
<dbReference type="GO" id="GO:0005789">
    <property type="term" value="C:endoplasmic reticulum membrane"/>
    <property type="evidence" value="ECO:0007669"/>
    <property type="project" value="EnsemblFungi"/>
</dbReference>
<dbReference type="Proteomes" id="UP000006790">
    <property type="component" value="Chromosome 5"/>
</dbReference>
<dbReference type="AlphaFoldDB" id="I6NE86"/>
<dbReference type="PROSITE" id="PS51257">
    <property type="entry name" value="PROKAR_LIPOPROTEIN"/>
    <property type="match status" value="1"/>
</dbReference>
<dbReference type="InParanoid" id="I6NE86"/>
<dbReference type="OrthoDB" id="3979149at2759"/>
<dbReference type="RefSeq" id="XP_003647195.1">
    <property type="nucleotide sequence ID" value="XM_003647147.1"/>
</dbReference>
<proteinExistence type="predicted"/>
<reference evidence="2 3" key="1">
    <citation type="journal article" date="2011" name="G3 (Bethesda)">
        <title>Genome evolution in the Eremothecium clade of the Saccharomyces complex revealed by comparative genomics.</title>
        <authorList>
            <person name="Wendland J."/>
            <person name="Walther A."/>
        </authorList>
    </citation>
    <scope>NUCLEOTIDE SEQUENCE [LARGE SCALE GENOMIC DNA]</scope>
    <source>
        <strain evidence="3">CBS 270.75 / DBVPG 7215 / KCTC 17166 / NRRL Y-17582</strain>
    </source>
</reference>
<name>I6NE86_ERECY</name>
<dbReference type="GeneID" id="11470920"/>
<feature type="transmembrane region" description="Helical" evidence="1">
    <location>
        <begin position="12"/>
        <end position="30"/>
    </location>
</feature>
<keyword evidence="1" id="KW-0812">Transmembrane</keyword>
<dbReference type="KEGG" id="erc:Ecym_5643"/>
<dbReference type="EMBL" id="CP002501">
    <property type="protein sequence ID" value="AET40378.1"/>
    <property type="molecule type" value="Genomic_DNA"/>
</dbReference>
<dbReference type="FunCoup" id="I6NE86">
    <property type="interactions" value="24"/>
</dbReference>
<protein>
    <recommendedName>
        <fullName evidence="4">Ceramide synthase subunit LIP1</fullName>
    </recommendedName>
</protein>
<dbReference type="eggNOG" id="ENOG502S1YW">
    <property type="taxonomic scope" value="Eukaryota"/>
</dbReference>
<dbReference type="OMA" id="STRINYE"/>
<evidence type="ECO:0000256" key="1">
    <source>
        <dbReference type="SAM" id="Phobius"/>
    </source>
</evidence>
<evidence type="ECO:0000313" key="3">
    <source>
        <dbReference type="Proteomes" id="UP000006790"/>
    </source>
</evidence>
<keyword evidence="1" id="KW-1133">Transmembrane helix</keyword>
<dbReference type="GO" id="GO:0046513">
    <property type="term" value="P:ceramide biosynthetic process"/>
    <property type="evidence" value="ECO:0007669"/>
    <property type="project" value="EnsemblFungi"/>
</dbReference>
<gene>
    <name evidence="2" type="ordered locus">Ecym_5643</name>
</gene>
<keyword evidence="1" id="KW-0472">Membrane</keyword>